<protein>
    <submittedName>
        <fullName evidence="1">Uncharacterized protein</fullName>
    </submittedName>
</protein>
<dbReference type="AlphaFoldDB" id="A0A9P5X653"/>
<comment type="caution">
    <text evidence="1">The sequence shown here is derived from an EMBL/GenBank/DDBJ whole genome shotgun (WGS) entry which is preliminary data.</text>
</comment>
<sequence length="94" mass="10631">MHLPMRHARMSWYIWGVSPDPPPATIIHYPFFTTKPSFFSLVSLFSPIRCNLSLLKSPLFLSLFLSVLFSTILGQATPSIRLFPLIHTCTAATH</sequence>
<dbReference type="Proteomes" id="UP000807342">
    <property type="component" value="Unassembled WGS sequence"/>
</dbReference>
<accession>A0A9P5X653</accession>
<reference evidence="1" key="1">
    <citation type="submission" date="2020-11" db="EMBL/GenBank/DDBJ databases">
        <authorList>
            <consortium name="DOE Joint Genome Institute"/>
            <person name="Ahrendt S."/>
            <person name="Riley R."/>
            <person name="Andreopoulos W."/>
            <person name="Labutti K."/>
            <person name="Pangilinan J."/>
            <person name="Ruiz-Duenas F.J."/>
            <person name="Barrasa J.M."/>
            <person name="Sanchez-Garcia M."/>
            <person name="Camarero S."/>
            <person name="Miyauchi S."/>
            <person name="Serrano A."/>
            <person name="Linde D."/>
            <person name="Babiker R."/>
            <person name="Drula E."/>
            <person name="Ayuso-Fernandez I."/>
            <person name="Pacheco R."/>
            <person name="Padilla G."/>
            <person name="Ferreira P."/>
            <person name="Barriuso J."/>
            <person name="Kellner H."/>
            <person name="Castanera R."/>
            <person name="Alfaro M."/>
            <person name="Ramirez L."/>
            <person name="Pisabarro A.G."/>
            <person name="Kuo A."/>
            <person name="Tritt A."/>
            <person name="Lipzen A."/>
            <person name="He G."/>
            <person name="Yan M."/>
            <person name="Ng V."/>
            <person name="Cullen D."/>
            <person name="Martin F."/>
            <person name="Rosso M.-N."/>
            <person name="Henrissat B."/>
            <person name="Hibbett D."/>
            <person name="Martinez A.T."/>
            <person name="Grigoriev I.V."/>
        </authorList>
    </citation>
    <scope>NUCLEOTIDE SEQUENCE</scope>
    <source>
        <strain evidence="1">MF-IS2</strain>
    </source>
</reference>
<organism evidence="1 2">
    <name type="scientific">Macrolepiota fuliginosa MF-IS2</name>
    <dbReference type="NCBI Taxonomy" id="1400762"/>
    <lineage>
        <taxon>Eukaryota</taxon>
        <taxon>Fungi</taxon>
        <taxon>Dikarya</taxon>
        <taxon>Basidiomycota</taxon>
        <taxon>Agaricomycotina</taxon>
        <taxon>Agaricomycetes</taxon>
        <taxon>Agaricomycetidae</taxon>
        <taxon>Agaricales</taxon>
        <taxon>Agaricineae</taxon>
        <taxon>Agaricaceae</taxon>
        <taxon>Macrolepiota</taxon>
    </lineage>
</organism>
<keyword evidence="2" id="KW-1185">Reference proteome</keyword>
<proteinExistence type="predicted"/>
<evidence type="ECO:0000313" key="1">
    <source>
        <dbReference type="EMBL" id="KAF9443900.1"/>
    </source>
</evidence>
<gene>
    <name evidence="1" type="ORF">P691DRAFT_376672</name>
</gene>
<name>A0A9P5X653_9AGAR</name>
<evidence type="ECO:0000313" key="2">
    <source>
        <dbReference type="Proteomes" id="UP000807342"/>
    </source>
</evidence>
<dbReference type="EMBL" id="MU151424">
    <property type="protein sequence ID" value="KAF9443900.1"/>
    <property type="molecule type" value="Genomic_DNA"/>
</dbReference>